<name>A0ABR9MSI3_9MICO</name>
<evidence type="ECO:0000313" key="1">
    <source>
        <dbReference type="EMBL" id="MBE1874319.1"/>
    </source>
</evidence>
<keyword evidence="2" id="KW-1185">Reference proteome</keyword>
<gene>
    <name evidence="1" type="ORF">IHE71_01150</name>
</gene>
<dbReference type="RefSeq" id="WP_192860890.1">
    <property type="nucleotide sequence ID" value="NZ_JADAQT010000018.1"/>
</dbReference>
<comment type="caution">
    <text evidence="1">The sequence shown here is derived from an EMBL/GenBank/DDBJ whole genome shotgun (WGS) entry which is preliminary data.</text>
</comment>
<reference evidence="1 2" key="1">
    <citation type="submission" date="2020-10" db="EMBL/GenBank/DDBJ databases">
        <title>Myceligenerans pegani sp. nov., an endophytic actinomycete isolated from Peganum harmala L. in Xinjiang, China.</title>
        <authorList>
            <person name="Xin L."/>
        </authorList>
    </citation>
    <scope>NUCLEOTIDE SEQUENCE [LARGE SCALE GENOMIC DNA]</scope>
    <source>
        <strain evidence="1 2">TRM65318</strain>
    </source>
</reference>
<feature type="non-terminal residue" evidence="1">
    <location>
        <position position="633"/>
    </location>
</feature>
<sequence>MSVPASALDTYPDDPAEAGASVLMSELMEQELLGAATSVAGWDTDPGPNIENLDVDVLGSQLFQLGDIALPVDQFMDFGQLGGLASSSEATSPIDGRAASGLIGPDGGVTIDGTSEGDWGTTTLDLLALADAAGVSGITDAFVDQIDLQLGALGSEVIAEDGVFLDPDGVGGPGQYILGDASLLVHSPMVEDIAATISDVGGQVDTAVEDTVNGLFDVGALADLLPVPGLPAPECTVDSNMQGTIVNAVVGEPITSANQMVSVDFSTGQLELHLEHILEGSDPWFGGDDAGMNGLPPNYEVISDEMYPQIGESTHEVIQEAIQIMATAVEESLNAVSINCQWYEEGPLPGDVVDVSWTVSLADAASGNLAPVETNCTGVTATVVCQTLATTINTSGALLTPLFAAVYNFLISDEGDELFTLLITDLKTDLIAETLWVDILGPFLDAFTEIISVQINHQETTTCVSDTGEELVDSLKVSALSIALVQSADVGRLDFGNSGVRIDACATAIEPVLTADPPEFPAGECTVVSGEGYTPNSTVTVQLADADGNPVGDPIVAETDENGAFTVDLCTPPDTPPGDYTIIGTDDETGTPAETPVVITPAPIEPTITVDPTEVAPGECTVVTGEGYTPNST</sequence>
<organism evidence="1 2">
    <name type="scientific">Myceligenerans pegani</name>
    <dbReference type="NCBI Taxonomy" id="2776917"/>
    <lineage>
        <taxon>Bacteria</taxon>
        <taxon>Bacillati</taxon>
        <taxon>Actinomycetota</taxon>
        <taxon>Actinomycetes</taxon>
        <taxon>Micrococcales</taxon>
        <taxon>Promicromonosporaceae</taxon>
        <taxon>Myceligenerans</taxon>
    </lineage>
</organism>
<dbReference type="Proteomes" id="UP000625527">
    <property type="component" value="Unassembled WGS sequence"/>
</dbReference>
<evidence type="ECO:0000313" key="2">
    <source>
        <dbReference type="Proteomes" id="UP000625527"/>
    </source>
</evidence>
<dbReference type="InterPro" id="IPR047900">
    <property type="entry name" value="Choice_anch_G"/>
</dbReference>
<protein>
    <submittedName>
        <fullName evidence="1">Choice-of-anchor G family protein</fullName>
    </submittedName>
</protein>
<dbReference type="NCBIfam" id="NF033766">
    <property type="entry name" value="choice_anch_G"/>
    <property type="match status" value="1"/>
</dbReference>
<accession>A0ABR9MSI3</accession>
<proteinExistence type="predicted"/>
<dbReference type="EMBL" id="JADAQT010000018">
    <property type="protein sequence ID" value="MBE1874319.1"/>
    <property type="molecule type" value="Genomic_DNA"/>
</dbReference>